<evidence type="ECO:0000313" key="3">
    <source>
        <dbReference type="Proteomes" id="UP001190700"/>
    </source>
</evidence>
<proteinExistence type="predicted"/>
<protein>
    <submittedName>
        <fullName evidence="2">Uncharacterized protein</fullName>
    </submittedName>
</protein>
<dbReference type="AlphaFoldDB" id="A0AAE0BG11"/>
<keyword evidence="3" id="KW-1185">Reference proteome</keyword>
<feature type="compositionally biased region" description="Basic and acidic residues" evidence="1">
    <location>
        <begin position="142"/>
        <end position="153"/>
    </location>
</feature>
<reference evidence="2 3" key="1">
    <citation type="journal article" date="2015" name="Genome Biol. Evol.">
        <title>Comparative Genomics of a Bacterivorous Green Alga Reveals Evolutionary Causalities and Consequences of Phago-Mixotrophic Mode of Nutrition.</title>
        <authorList>
            <person name="Burns J.A."/>
            <person name="Paasch A."/>
            <person name="Narechania A."/>
            <person name="Kim E."/>
        </authorList>
    </citation>
    <scope>NUCLEOTIDE SEQUENCE [LARGE SCALE GENOMIC DNA]</scope>
    <source>
        <strain evidence="2 3">PLY_AMNH</strain>
    </source>
</reference>
<evidence type="ECO:0000256" key="1">
    <source>
        <dbReference type="SAM" id="MobiDB-lite"/>
    </source>
</evidence>
<organism evidence="2 3">
    <name type="scientific">Cymbomonas tetramitiformis</name>
    <dbReference type="NCBI Taxonomy" id="36881"/>
    <lineage>
        <taxon>Eukaryota</taxon>
        <taxon>Viridiplantae</taxon>
        <taxon>Chlorophyta</taxon>
        <taxon>Pyramimonadophyceae</taxon>
        <taxon>Pyramimonadales</taxon>
        <taxon>Pyramimonadaceae</taxon>
        <taxon>Cymbomonas</taxon>
    </lineage>
</organism>
<evidence type="ECO:0000313" key="2">
    <source>
        <dbReference type="EMBL" id="KAK3235190.1"/>
    </source>
</evidence>
<feature type="region of interest" description="Disordered" evidence="1">
    <location>
        <begin position="131"/>
        <end position="153"/>
    </location>
</feature>
<comment type="caution">
    <text evidence="2">The sequence shown here is derived from an EMBL/GenBank/DDBJ whole genome shotgun (WGS) entry which is preliminary data.</text>
</comment>
<sequence length="153" mass="16790">MEEDVGGKEEVDEEEDTAHGGSLGWKERRLRQLSFALGRGVADTVIRRAPGRCQRGDDWRWSGGRCRGEADDPGPAQARAESVEEVLAPMDRGWEVIDEMGFATQSAGSRRVGGAELRRHAIATSFWAFGGGKGGGGRRHRPADMWEDRWAAP</sequence>
<dbReference type="Proteomes" id="UP001190700">
    <property type="component" value="Unassembled WGS sequence"/>
</dbReference>
<accession>A0AAE0BG11</accession>
<feature type="region of interest" description="Disordered" evidence="1">
    <location>
        <begin position="1"/>
        <end position="23"/>
    </location>
</feature>
<gene>
    <name evidence="2" type="ORF">CYMTET_54591</name>
</gene>
<dbReference type="EMBL" id="LGRX02035348">
    <property type="protein sequence ID" value="KAK3235190.1"/>
    <property type="molecule type" value="Genomic_DNA"/>
</dbReference>
<name>A0AAE0BG11_9CHLO</name>